<accession>A0ABY8G5H2</accession>
<evidence type="ECO:0000313" key="2">
    <source>
        <dbReference type="Proteomes" id="UP001219630"/>
    </source>
</evidence>
<dbReference type="RefSeq" id="WP_125258574.1">
    <property type="nucleotide sequence ID" value="NZ_CP114280.1"/>
</dbReference>
<dbReference type="Proteomes" id="UP001219630">
    <property type="component" value="Chromosome"/>
</dbReference>
<dbReference type="EMBL" id="CP114280">
    <property type="protein sequence ID" value="WFN55203.1"/>
    <property type="molecule type" value="Genomic_DNA"/>
</dbReference>
<proteinExistence type="predicted"/>
<reference evidence="1 2" key="1">
    <citation type="submission" date="2022-12" db="EMBL/GenBank/DDBJ databases">
        <title>Complete genome sequencing of Dickeya lacustris type strain LMG30899.</title>
        <authorList>
            <person name="Dobhal S."/>
            <person name="Arizala D."/>
            <person name="Arif M."/>
        </authorList>
    </citation>
    <scope>NUCLEOTIDE SEQUENCE [LARGE SCALE GENOMIC DNA]</scope>
    <source>
        <strain evidence="1 2">LMG30899</strain>
    </source>
</reference>
<organism evidence="1 2">
    <name type="scientific">Dickeya lacustris</name>
    <dbReference type="NCBI Taxonomy" id="2259638"/>
    <lineage>
        <taxon>Bacteria</taxon>
        <taxon>Pseudomonadati</taxon>
        <taxon>Pseudomonadota</taxon>
        <taxon>Gammaproteobacteria</taxon>
        <taxon>Enterobacterales</taxon>
        <taxon>Pectobacteriaceae</taxon>
        <taxon>Dickeya</taxon>
    </lineage>
</organism>
<name>A0ABY8G5H2_9GAMM</name>
<evidence type="ECO:0000313" key="1">
    <source>
        <dbReference type="EMBL" id="WFN55203.1"/>
    </source>
</evidence>
<keyword evidence="2" id="KW-1185">Reference proteome</keyword>
<sequence>MNYLRLIIDREKYTTGFNCAIDADLVLPTVLIEAGLPASGYLEGLTKWHAESIVRKLLRLLDGQAVRATVFDHTQHKTQVYPF</sequence>
<gene>
    <name evidence="1" type="ORF">O1Q98_16505</name>
</gene>
<protein>
    <submittedName>
        <fullName evidence="1">Uncharacterized protein</fullName>
    </submittedName>
</protein>